<evidence type="ECO:0000313" key="1">
    <source>
        <dbReference type="EMBL" id="GBQ19664.1"/>
    </source>
</evidence>
<sequence length="99" mass="10658">MEVQMIHIQQPPISGTDTYWRDRREGEASERGMMAVPVAGSAGPKPRLTKRRRMGKGPCALLFGAGYAVCRGALSVTRGQARSVGKPICPYGLGMTAPR</sequence>
<reference evidence="1" key="1">
    <citation type="submission" date="2013-04" db="EMBL/GenBank/DDBJ databases">
        <title>The genome sequencing project of 58 acetic acid bacteria.</title>
        <authorList>
            <person name="Okamoto-Kainuma A."/>
            <person name="Ishikawa M."/>
            <person name="Umino S."/>
            <person name="Koizumi Y."/>
            <person name="Shiwa Y."/>
            <person name="Yoshikawa H."/>
            <person name="Matsutani M."/>
            <person name="Matsushita K."/>
        </authorList>
    </citation>
    <scope>NUCLEOTIDE SEQUENCE</scope>
    <source>
        <strain evidence="1">DSM 12717</strain>
    </source>
</reference>
<protein>
    <submittedName>
        <fullName evidence="1">Uncharacterized protein</fullName>
    </submittedName>
</protein>
<dbReference type="Proteomes" id="UP001060895">
    <property type="component" value="Unassembled WGS sequence"/>
</dbReference>
<organism evidence="1 2">
    <name type="scientific">Gluconacetobacter sacchari DSM 12717</name>
    <dbReference type="NCBI Taxonomy" id="1307940"/>
    <lineage>
        <taxon>Bacteria</taxon>
        <taxon>Pseudomonadati</taxon>
        <taxon>Pseudomonadota</taxon>
        <taxon>Alphaproteobacteria</taxon>
        <taxon>Acetobacterales</taxon>
        <taxon>Acetobacteraceae</taxon>
        <taxon>Gluconacetobacter</taxon>
    </lineage>
</organism>
<accession>A0ABQ0P5Q5</accession>
<comment type="caution">
    <text evidence="1">The sequence shown here is derived from an EMBL/GenBank/DDBJ whole genome shotgun (WGS) entry which is preliminary data.</text>
</comment>
<proteinExistence type="predicted"/>
<dbReference type="EMBL" id="BAQP01000008">
    <property type="protein sequence ID" value="GBQ19664.1"/>
    <property type="molecule type" value="Genomic_DNA"/>
</dbReference>
<gene>
    <name evidence="1" type="ORF">AA12717_0321</name>
</gene>
<name>A0ABQ0P5Q5_9PROT</name>
<keyword evidence="2" id="KW-1185">Reference proteome</keyword>
<evidence type="ECO:0000313" key="2">
    <source>
        <dbReference type="Proteomes" id="UP001060895"/>
    </source>
</evidence>